<feature type="compositionally biased region" description="Low complexity" evidence="1">
    <location>
        <begin position="272"/>
        <end position="281"/>
    </location>
</feature>
<comment type="caution">
    <text evidence="2">The sequence shown here is derived from an EMBL/GenBank/DDBJ whole genome shotgun (WGS) entry which is preliminary data.</text>
</comment>
<sequence>MTAKVLLPIVICSLILCSCKSYLKSESGLYDVELNRSLRVPLDGWWHPDKPTTRVSKKHGRVYVAPLDISRVEEDEPKLSRLLIPQMHGYMVTYLSKTIERANKKNKADWRLTNDAKKADIRMDMAVVSLKPQRPVLRWLFFLGSFASPIPGTGTVAAHFTEGDICIEFTIRDNHTGELLFAMKDSNRATTRLYKAEAYTQEGQADKNLKLWAQKIANLVRYYTEHQGERFDIEEALPRPPLVKGLIRGEEAQEDDVSSSATSQKAPEMQKPAPHAAASAA</sequence>
<dbReference type="AlphaFoldDB" id="A0A9D2AHN5"/>
<evidence type="ECO:0000313" key="3">
    <source>
        <dbReference type="Proteomes" id="UP000823964"/>
    </source>
</evidence>
<reference evidence="2" key="1">
    <citation type="journal article" date="2021" name="PeerJ">
        <title>Extensive microbial diversity within the chicken gut microbiome revealed by metagenomics and culture.</title>
        <authorList>
            <person name="Gilroy R."/>
            <person name="Ravi A."/>
            <person name="Getino M."/>
            <person name="Pursley I."/>
            <person name="Horton D.L."/>
            <person name="Alikhan N.F."/>
            <person name="Baker D."/>
            <person name="Gharbi K."/>
            <person name="Hall N."/>
            <person name="Watson M."/>
            <person name="Adriaenssens E.M."/>
            <person name="Foster-Nyarko E."/>
            <person name="Jarju S."/>
            <person name="Secka A."/>
            <person name="Antonio M."/>
            <person name="Oren A."/>
            <person name="Chaudhuri R.R."/>
            <person name="La Ragione R."/>
            <person name="Hildebrand F."/>
            <person name="Pallen M.J."/>
        </authorList>
    </citation>
    <scope>NUCLEOTIDE SEQUENCE</scope>
    <source>
        <strain evidence="2">14975</strain>
    </source>
</reference>
<dbReference type="EMBL" id="DXFQ01000166">
    <property type="protein sequence ID" value="HIX20674.1"/>
    <property type="molecule type" value="Genomic_DNA"/>
</dbReference>
<protein>
    <submittedName>
        <fullName evidence="2">DUF3313 family protein</fullName>
    </submittedName>
</protein>
<proteinExistence type="predicted"/>
<reference evidence="2" key="2">
    <citation type="submission" date="2021-04" db="EMBL/GenBank/DDBJ databases">
        <authorList>
            <person name="Gilroy R."/>
        </authorList>
    </citation>
    <scope>NUCLEOTIDE SEQUENCE</scope>
    <source>
        <strain evidence="2">14975</strain>
    </source>
</reference>
<accession>A0A9D2AHN5</accession>
<evidence type="ECO:0000256" key="1">
    <source>
        <dbReference type="SAM" id="MobiDB-lite"/>
    </source>
</evidence>
<dbReference type="PROSITE" id="PS51257">
    <property type="entry name" value="PROKAR_LIPOPROTEIN"/>
    <property type="match status" value="1"/>
</dbReference>
<dbReference type="InterPro" id="IPR021747">
    <property type="entry name" value="DUF3313"/>
</dbReference>
<dbReference type="Pfam" id="PF11769">
    <property type="entry name" value="DUF3313"/>
    <property type="match status" value="1"/>
</dbReference>
<evidence type="ECO:0000313" key="2">
    <source>
        <dbReference type="EMBL" id="HIX20674.1"/>
    </source>
</evidence>
<feature type="region of interest" description="Disordered" evidence="1">
    <location>
        <begin position="244"/>
        <end position="281"/>
    </location>
</feature>
<dbReference type="Proteomes" id="UP000823964">
    <property type="component" value="Unassembled WGS sequence"/>
</dbReference>
<organism evidence="2 3">
    <name type="scientific">Candidatus Akkermansia intestinigallinarum</name>
    <dbReference type="NCBI Taxonomy" id="2838431"/>
    <lineage>
        <taxon>Bacteria</taxon>
        <taxon>Pseudomonadati</taxon>
        <taxon>Verrucomicrobiota</taxon>
        <taxon>Verrucomicrobiia</taxon>
        <taxon>Verrucomicrobiales</taxon>
        <taxon>Akkermansiaceae</taxon>
        <taxon>Akkermansia</taxon>
    </lineage>
</organism>
<name>A0A9D2AHN5_9BACT</name>
<gene>
    <name evidence="2" type="ORF">H9862_08760</name>
</gene>